<sequence>MSGRADTAAWWHSPGPWLGLLALGILLAAWNQGIAQLYQLGVLLLATLVAGYLLPRHNTRGVAVRRELPAEATEGDEIEVRLALSCTGLFARYMLQVVDRLPFLDRDDYSVLIARLAGRRPFSYRIRCERRGHHRIGPLYLRSDFPLALHSTGHAVPDSSARIVVLPRRFPLTNVDLTGRSGYPTDGHQIAPASRGHDHYAGIREYRRGDSRRHIHWRASARRGEWIVREYEQLENTELLLVLDSNGAANLGEGRESSFEYAVRIAASVAGCALAQGHRVGLYCQMREQLHWLAPDRGPLHLRRLLEALAAVEADSDRDYGEAIRAAFEHGGRQCRLMLFHTRTGTELPPLLQSVVPGADLPPLQVLFDGPSFAGRSARPADDGHLASRPGLYCVRAGDNLSGIFES</sequence>
<dbReference type="PANTHER" id="PTHR34351:SF1">
    <property type="entry name" value="SLR1927 PROTEIN"/>
    <property type="match status" value="1"/>
</dbReference>
<comment type="caution">
    <text evidence="3">The sequence shown here is derived from an EMBL/GenBank/DDBJ whole genome shotgun (WGS) entry which is preliminary data.</text>
</comment>
<keyword evidence="1" id="KW-0812">Transmembrane</keyword>
<evidence type="ECO:0000259" key="2">
    <source>
        <dbReference type="Pfam" id="PF01882"/>
    </source>
</evidence>
<dbReference type="InterPro" id="IPR002881">
    <property type="entry name" value="DUF58"/>
</dbReference>
<accession>A0ABW2A0D8</accession>
<evidence type="ECO:0000256" key="1">
    <source>
        <dbReference type="SAM" id="Phobius"/>
    </source>
</evidence>
<evidence type="ECO:0000313" key="3">
    <source>
        <dbReference type="EMBL" id="MFC6670824.1"/>
    </source>
</evidence>
<feature type="domain" description="DUF58" evidence="2">
    <location>
        <begin position="203"/>
        <end position="327"/>
    </location>
</feature>
<name>A0ABW2A0D8_9GAMM</name>
<dbReference type="Pfam" id="PF01882">
    <property type="entry name" value="DUF58"/>
    <property type="match status" value="1"/>
</dbReference>
<keyword evidence="1" id="KW-0472">Membrane</keyword>
<keyword evidence="1" id="KW-1133">Transmembrane helix</keyword>
<dbReference type="PANTHER" id="PTHR34351">
    <property type="entry name" value="SLR1927 PROTEIN-RELATED"/>
    <property type="match status" value="1"/>
</dbReference>
<dbReference type="RefSeq" id="WP_379913060.1">
    <property type="nucleotide sequence ID" value="NZ_JBHSWE010000001.1"/>
</dbReference>
<gene>
    <name evidence="3" type="ORF">ACFQDL_12655</name>
</gene>
<proteinExistence type="predicted"/>
<feature type="transmembrane region" description="Helical" evidence="1">
    <location>
        <begin position="36"/>
        <end position="55"/>
    </location>
</feature>
<organism evidence="3 4">
    <name type="scientific">Marinobacterium aestuariivivens</name>
    <dbReference type="NCBI Taxonomy" id="1698799"/>
    <lineage>
        <taxon>Bacteria</taxon>
        <taxon>Pseudomonadati</taxon>
        <taxon>Pseudomonadota</taxon>
        <taxon>Gammaproteobacteria</taxon>
        <taxon>Oceanospirillales</taxon>
        <taxon>Oceanospirillaceae</taxon>
        <taxon>Marinobacterium</taxon>
    </lineage>
</organism>
<dbReference type="EMBL" id="JBHSWE010000001">
    <property type="protein sequence ID" value="MFC6670824.1"/>
    <property type="molecule type" value="Genomic_DNA"/>
</dbReference>
<reference evidence="4" key="1">
    <citation type="journal article" date="2019" name="Int. J. Syst. Evol. Microbiol.">
        <title>The Global Catalogue of Microorganisms (GCM) 10K type strain sequencing project: providing services to taxonomists for standard genome sequencing and annotation.</title>
        <authorList>
            <consortium name="The Broad Institute Genomics Platform"/>
            <consortium name="The Broad Institute Genome Sequencing Center for Infectious Disease"/>
            <person name="Wu L."/>
            <person name="Ma J."/>
        </authorList>
    </citation>
    <scope>NUCLEOTIDE SEQUENCE [LARGE SCALE GENOMIC DNA]</scope>
    <source>
        <strain evidence="4">NBRC 111756</strain>
    </source>
</reference>
<dbReference type="Proteomes" id="UP001596422">
    <property type="component" value="Unassembled WGS sequence"/>
</dbReference>
<feature type="transmembrane region" description="Helical" evidence="1">
    <location>
        <begin position="9"/>
        <end position="30"/>
    </location>
</feature>
<evidence type="ECO:0000313" key="4">
    <source>
        <dbReference type="Proteomes" id="UP001596422"/>
    </source>
</evidence>
<keyword evidence="4" id="KW-1185">Reference proteome</keyword>
<protein>
    <submittedName>
        <fullName evidence="3">DUF58 domain-containing protein</fullName>
    </submittedName>
</protein>